<dbReference type="EMBL" id="PFWS01000054">
    <property type="protein sequence ID" value="PJA46777.1"/>
    <property type="molecule type" value="Genomic_DNA"/>
</dbReference>
<feature type="binding site" evidence="8">
    <location>
        <begin position="9"/>
        <end position="11"/>
    </location>
    <ligand>
        <name>ATP</name>
        <dbReference type="ChEBI" id="CHEBI:30616"/>
    </ligand>
</feature>
<feature type="short sequence motif" description="'KMSKS' region" evidence="8">
    <location>
        <begin position="193"/>
        <end position="197"/>
    </location>
</feature>
<comment type="subunit">
    <text evidence="8">Homodimer.</text>
</comment>
<dbReference type="InterPro" id="IPR014729">
    <property type="entry name" value="Rossmann-like_a/b/a_fold"/>
</dbReference>
<sequence>MGRVLSALQPSGFLHIGNYLGMIEPVLILQEQHENFIFIVDYHAITVPQDPKKLREQILFALAVYLASGIDPQKTTIFQQSAIPQHTELGWILNCVASMGELERMTQFKDKSRNKGEQVSVGLFDYPVLMAADILLYDTNIVPVGEDQKQHVELTRNIAQRFNQRFGTTFTLPKPEIRTHGARIMGLDHPEKKMSKSAENPKNYISLLDDESAIQQKIMSAVTDSGKEIIYDQNSPGLANLMTIYSLITQKTFEQIQEEFEGKGYGDFKKQLAQALIIFLHPLQEKIHLYLKNEDELKRILHEGSLRAQDIAEKKMKQIRKKIGVTL</sequence>
<comment type="function">
    <text evidence="8">Catalyzes the attachment of tryptophan to tRNA(Trp).</text>
</comment>
<organism evidence="10 11">
    <name type="scientific">Candidatus Uhrbacteria bacterium CG_4_9_14_3_um_filter_36_7</name>
    <dbReference type="NCBI Taxonomy" id="1975033"/>
    <lineage>
        <taxon>Bacteria</taxon>
        <taxon>Candidatus Uhriibacteriota</taxon>
    </lineage>
</organism>
<dbReference type="PANTHER" id="PTHR43766">
    <property type="entry name" value="TRYPTOPHAN--TRNA LIGASE, MITOCHONDRIAL"/>
    <property type="match status" value="1"/>
</dbReference>
<comment type="catalytic activity">
    <reaction evidence="7 8">
        <text>tRNA(Trp) + L-tryptophan + ATP = L-tryptophyl-tRNA(Trp) + AMP + diphosphate + H(+)</text>
        <dbReference type="Rhea" id="RHEA:24080"/>
        <dbReference type="Rhea" id="RHEA-COMP:9671"/>
        <dbReference type="Rhea" id="RHEA-COMP:9705"/>
        <dbReference type="ChEBI" id="CHEBI:15378"/>
        <dbReference type="ChEBI" id="CHEBI:30616"/>
        <dbReference type="ChEBI" id="CHEBI:33019"/>
        <dbReference type="ChEBI" id="CHEBI:57912"/>
        <dbReference type="ChEBI" id="CHEBI:78442"/>
        <dbReference type="ChEBI" id="CHEBI:78535"/>
        <dbReference type="ChEBI" id="CHEBI:456215"/>
        <dbReference type="EC" id="6.1.1.2"/>
    </reaction>
</comment>
<feature type="binding site" evidence="8">
    <location>
        <position position="133"/>
    </location>
    <ligand>
        <name>L-tryptophan</name>
        <dbReference type="ChEBI" id="CHEBI:57912"/>
    </ligand>
</feature>
<dbReference type="GO" id="GO:0006436">
    <property type="term" value="P:tryptophanyl-tRNA aminoacylation"/>
    <property type="evidence" value="ECO:0007669"/>
    <property type="project" value="UniProtKB-UniRule"/>
</dbReference>
<protein>
    <recommendedName>
        <fullName evidence="8">Tryptophan--tRNA ligase</fullName>
        <ecNumber evidence="8">6.1.1.2</ecNumber>
    </recommendedName>
    <alternativeName>
        <fullName evidence="8">Tryptophanyl-tRNA synthetase</fullName>
        <shortName evidence="8">TrpRS</shortName>
    </alternativeName>
</protein>
<dbReference type="InterPro" id="IPR001412">
    <property type="entry name" value="aa-tRNA-synth_I_CS"/>
</dbReference>
<dbReference type="FunFam" id="1.10.240.10:FF:000002">
    <property type="entry name" value="Tryptophan--tRNA ligase"/>
    <property type="match status" value="1"/>
</dbReference>
<keyword evidence="4 8" id="KW-0067">ATP-binding</keyword>
<accession>A0A2M7XFX8</accession>
<evidence type="ECO:0000313" key="11">
    <source>
        <dbReference type="Proteomes" id="UP000229749"/>
    </source>
</evidence>
<keyword evidence="3 8" id="KW-0547">Nucleotide-binding</keyword>
<keyword evidence="8" id="KW-0963">Cytoplasm</keyword>
<evidence type="ECO:0000256" key="3">
    <source>
        <dbReference type="ARBA" id="ARBA00022741"/>
    </source>
</evidence>
<dbReference type="InterPro" id="IPR024109">
    <property type="entry name" value="Trp-tRNA-ligase_bac-type"/>
</dbReference>
<feature type="binding site" evidence="8">
    <location>
        <position position="184"/>
    </location>
    <ligand>
        <name>ATP</name>
        <dbReference type="ChEBI" id="CHEBI:30616"/>
    </ligand>
</feature>
<dbReference type="InterPro" id="IPR050203">
    <property type="entry name" value="Trp-tRNA_synthetase"/>
</dbReference>
<dbReference type="GO" id="GO:0004830">
    <property type="term" value="F:tryptophan-tRNA ligase activity"/>
    <property type="evidence" value="ECO:0007669"/>
    <property type="project" value="UniProtKB-UniRule"/>
</dbReference>
<dbReference type="NCBIfam" id="TIGR00233">
    <property type="entry name" value="trpS"/>
    <property type="match status" value="1"/>
</dbReference>
<evidence type="ECO:0000256" key="5">
    <source>
        <dbReference type="ARBA" id="ARBA00022917"/>
    </source>
</evidence>
<dbReference type="PANTHER" id="PTHR43766:SF1">
    <property type="entry name" value="TRYPTOPHAN--TRNA LIGASE, MITOCHONDRIAL"/>
    <property type="match status" value="1"/>
</dbReference>
<dbReference type="GO" id="GO:0005829">
    <property type="term" value="C:cytosol"/>
    <property type="evidence" value="ECO:0007669"/>
    <property type="project" value="TreeGrafter"/>
</dbReference>
<feature type="short sequence motif" description="'HIGH' region" evidence="8">
    <location>
        <begin position="10"/>
        <end position="18"/>
    </location>
</feature>
<evidence type="ECO:0000313" key="10">
    <source>
        <dbReference type="EMBL" id="PJA46777.1"/>
    </source>
</evidence>
<feature type="binding site" evidence="8">
    <location>
        <begin position="145"/>
        <end position="147"/>
    </location>
    <ligand>
        <name>ATP</name>
        <dbReference type="ChEBI" id="CHEBI:30616"/>
    </ligand>
</feature>
<keyword evidence="6 8" id="KW-0030">Aminoacyl-tRNA synthetase</keyword>
<dbReference type="SUPFAM" id="SSF52374">
    <property type="entry name" value="Nucleotidylyl transferase"/>
    <property type="match status" value="1"/>
</dbReference>
<dbReference type="PROSITE" id="PS00178">
    <property type="entry name" value="AA_TRNA_LIGASE_I"/>
    <property type="match status" value="1"/>
</dbReference>
<dbReference type="GO" id="GO:0005524">
    <property type="term" value="F:ATP binding"/>
    <property type="evidence" value="ECO:0007669"/>
    <property type="project" value="UniProtKB-UniRule"/>
</dbReference>
<dbReference type="InterPro" id="IPR002305">
    <property type="entry name" value="aa-tRNA-synth_Ic"/>
</dbReference>
<dbReference type="Proteomes" id="UP000229749">
    <property type="component" value="Unassembled WGS sequence"/>
</dbReference>
<dbReference type="Gene3D" id="1.10.240.10">
    <property type="entry name" value="Tyrosyl-Transfer RNA Synthetase"/>
    <property type="match status" value="1"/>
</dbReference>
<name>A0A2M7XFX8_9BACT</name>
<dbReference type="InterPro" id="IPR002306">
    <property type="entry name" value="Trp-tRNA-ligase"/>
</dbReference>
<dbReference type="EC" id="6.1.1.2" evidence="8"/>
<evidence type="ECO:0000256" key="1">
    <source>
        <dbReference type="ARBA" id="ARBA00005594"/>
    </source>
</evidence>
<evidence type="ECO:0000256" key="2">
    <source>
        <dbReference type="ARBA" id="ARBA00022598"/>
    </source>
</evidence>
<proteinExistence type="inferred from homology"/>
<dbReference type="Gene3D" id="3.40.50.620">
    <property type="entry name" value="HUPs"/>
    <property type="match status" value="1"/>
</dbReference>
<dbReference type="AlphaFoldDB" id="A0A2M7XFX8"/>
<keyword evidence="5 8" id="KW-0648">Protein biosynthesis</keyword>
<evidence type="ECO:0000256" key="9">
    <source>
        <dbReference type="RuleBase" id="RU363036"/>
    </source>
</evidence>
<feature type="binding site" evidence="8">
    <location>
        <begin position="17"/>
        <end position="18"/>
    </location>
    <ligand>
        <name>ATP</name>
        <dbReference type="ChEBI" id="CHEBI:30616"/>
    </ligand>
</feature>
<dbReference type="Pfam" id="PF00579">
    <property type="entry name" value="tRNA-synt_1b"/>
    <property type="match status" value="1"/>
</dbReference>
<comment type="caution">
    <text evidence="10">The sequence shown here is derived from an EMBL/GenBank/DDBJ whole genome shotgun (WGS) entry which is preliminary data.</text>
</comment>
<dbReference type="PRINTS" id="PR01039">
    <property type="entry name" value="TRNASYNTHTRP"/>
</dbReference>
<keyword evidence="2 8" id="KW-0436">Ligase</keyword>
<gene>
    <name evidence="8 10" type="primary">trpS</name>
    <name evidence="10" type="ORF">CO172_03490</name>
</gene>
<evidence type="ECO:0000256" key="6">
    <source>
        <dbReference type="ARBA" id="ARBA00023146"/>
    </source>
</evidence>
<evidence type="ECO:0000256" key="7">
    <source>
        <dbReference type="ARBA" id="ARBA00049929"/>
    </source>
</evidence>
<comment type="subcellular location">
    <subcellularLocation>
        <location evidence="8">Cytoplasm</location>
    </subcellularLocation>
</comment>
<evidence type="ECO:0000256" key="8">
    <source>
        <dbReference type="HAMAP-Rule" id="MF_00140"/>
    </source>
</evidence>
<comment type="similarity">
    <text evidence="1 8 9">Belongs to the class-I aminoacyl-tRNA synthetase family.</text>
</comment>
<dbReference type="HAMAP" id="MF_00140_B">
    <property type="entry name" value="Trp_tRNA_synth_B"/>
    <property type="match status" value="1"/>
</dbReference>
<dbReference type="CDD" id="cd00806">
    <property type="entry name" value="TrpRS_core"/>
    <property type="match status" value="1"/>
</dbReference>
<evidence type="ECO:0000256" key="4">
    <source>
        <dbReference type="ARBA" id="ARBA00022840"/>
    </source>
</evidence>
<reference evidence="11" key="1">
    <citation type="submission" date="2017-09" db="EMBL/GenBank/DDBJ databases">
        <title>Depth-based differentiation of microbial function through sediment-hosted aquifers and enrichment of novel symbionts in the deep terrestrial subsurface.</title>
        <authorList>
            <person name="Probst A.J."/>
            <person name="Ladd B."/>
            <person name="Jarett J.K."/>
            <person name="Geller-Mcgrath D.E."/>
            <person name="Sieber C.M.K."/>
            <person name="Emerson J.B."/>
            <person name="Anantharaman K."/>
            <person name="Thomas B.C."/>
            <person name="Malmstrom R."/>
            <person name="Stieglmeier M."/>
            <person name="Klingl A."/>
            <person name="Woyke T."/>
            <person name="Ryan C.M."/>
            <person name="Banfield J.F."/>
        </authorList>
    </citation>
    <scope>NUCLEOTIDE SEQUENCE [LARGE SCALE GENOMIC DNA]</scope>
</reference>
<feature type="binding site" evidence="8">
    <location>
        <begin position="193"/>
        <end position="197"/>
    </location>
    <ligand>
        <name>ATP</name>
        <dbReference type="ChEBI" id="CHEBI:30616"/>
    </ligand>
</feature>